<feature type="compositionally biased region" description="Gly residues" evidence="1">
    <location>
        <begin position="316"/>
        <end position="331"/>
    </location>
</feature>
<reference evidence="2 3" key="1">
    <citation type="journal article" date="2018" name="Cell">
        <title>The Chara Genome: Secondary Complexity and Implications for Plant Terrestrialization.</title>
        <authorList>
            <person name="Nishiyama T."/>
            <person name="Sakayama H."/>
            <person name="Vries J.D."/>
            <person name="Buschmann H."/>
            <person name="Saint-Marcoux D."/>
            <person name="Ullrich K.K."/>
            <person name="Haas F.B."/>
            <person name="Vanderstraeten L."/>
            <person name="Becker D."/>
            <person name="Lang D."/>
            <person name="Vosolsobe S."/>
            <person name="Rombauts S."/>
            <person name="Wilhelmsson P.K.I."/>
            <person name="Janitza P."/>
            <person name="Kern R."/>
            <person name="Heyl A."/>
            <person name="Rumpler F."/>
            <person name="Villalobos L.I.A.C."/>
            <person name="Clay J.M."/>
            <person name="Skokan R."/>
            <person name="Toyoda A."/>
            <person name="Suzuki Y."/>
            <person name="Kagoshima H."/>
            <person name="Schijlen E."/>
            <person name="Tajeshwar N."/>
            <person name="Catarino B."/>
            <person name="Hetherington A.J."/>
            <person name="Saltykova A."/>
            <person name="Bonnot C."/>
            <person name="Breuninger H."/>
            <person name="Symeonidi A."/>
            <person name="Radhakrishnan G.V."/>
            <person name="Van Nieuwerburgh F."/>
            <person name="Deforce D."/>
            <person name="Chang C."/>
            <person name="Karol K.G."/>
            <person name="Hedrich R."/>
            <person name="Ulvskov P."/>
            <person name="Glockner G."/>
            <person name="Delwiche C.F."/>
            <person name="Petrasek J."/>
            <person name="Van de Peer Y."/>
            <person name="Friml J."/>
            <person name="Beilby M."/>
            <person name="Dolan L."/>
            <person name="Kohara Y."/>
            <person name="Sugano S."/>
            <person name="Fujiyama A."/>
            <person name="Delaux P.-M."/>
            <person name="Quint M."/>
            <person name="TheiBen G."/>
            <person name="Hagemann M."/>
            <person name="Harholt J."/>
            <person name="Dunand C."/>
            <person name="Zachgo S."/>
            <person name="Langdale J."/>
            <person name="Maumus F."/>
            <person name="Straeten D.V.D."/>
            <person name="Gould S.B."/>
            <person name="Rensing S.A."/>
        </authorList>
    </citation>
    <scope>NUCLEOTIDE SEQUENCE [LARGE SCALE GENOMIC DNA]</scope>
    <source>
        <strain evidence="2 3">S276</strain>
    </source>
</reference>
<evidence type="ECO:0008006" key="4">
    <source>
        <dbReference type="Google" id="ProtNLM"/>
    </source>
</evidence>
<name>A0A388K881_CHABU</name>
<feature type="region of interest" description="Disordered" evidence="1">
    <location>
        <begin position="237"/>
        <end position="418"/>
    </location>
</feature>
<evidence type="ECO:0000256" key="1">
    <source>
        <dbReference type="SAM" id="MobiDB-lite"/>
    </source>
</evidence>
<feature type="compositionally biased region" description="Basic and acidic residues" evidence="1">
    <location>
        <begin position="262"/>
        <end position="273"/>
    </location>
</feature>
<evidence type="ECO:0000313" key="3">
    <source>
        <dbReference type="Proteomes" id="UP000265515"/>
    </source>
</evidence>
<dbReference type="EMBL" id="BFEA01000071">
    <property type="protein sequence ID" value="GBG66241.1"/>
    <property type="molecule type" value="Genomic_DNA"/>
</dbReference>
<dbReference type="Proteomes" id="UP000265515">
    <property type="component" value="Unassembled WGS sequence"/>
</dbReference>
<sequence length="492" mass="56334">MSDGERINDIKELAKAIQESSGQRNQLPKVDVPLFDGNNASGWAKKFEQLASCREWTDAEMLQKVKRYCKVGYKEELMTLGNESKDWVEFKENLLVKYQLEDQLLDLADLRKVVRRTFGSTRQFLMEFERIARLISDLPDKDKCIIFLDNFSEVEQRELMKDMQGKYDWPKIKANLLAGGFDQMLYRLLKQLKEDHEKEDVSKDKDREVFKTLSDMREMMTDMRAERLKMEIMMVKAKESKRKAKEVAVESNSDSESEEEEPPKKLTKAERKALNHIRGGPGTSKKQGKNGGNGGNGGNAQAQPDQSQPGPSQQHAGGGRGRGRGNFGGRGNWAKDLTSAPTTLPQVRKTRKVVSNKTVARGTSKEPVEEILVQDDEESNSDKEGEKLRAEDERQSKQRTSEQDVEKRKEAVEEEEPRRKKNIYTIPVEKRIDIEQIVDRILESQRDLFTLKEFLAASSKILDELKQRLTRRKVMIVKFGNIIPPEANRAPA</sequence>
<accession>A0A388K881</accession>
<proteinExistence type="predicted"/>
<protein>
    <recommendedName>
        <fullName evidence="4">Retrotransposon gag domain-containing protein</fullName>
    </recommendedName>
</protein>
<dbReference type="Gramene" id="GBG66241">
    <property type="protein sequence ID" value="GBG66241"/>
    <property type="gene ID" value="CBR_g57843"/>
</dbReference>
<gene>
    <name evidence="2" type="ORF">CBR_g57843</name>
</gene>
<keyword evidence="3" id="KW-1185">Reference proteome</keyword>
<feature type="compositionally biased region" description="Gly residues" evidence="1">
    <location>
        <begin position="289"/>
        <end position="298"/>
    </location>
</feature>
<feature type="compositionally biased region" description="Low complexity" evidence="1">
    <location>
        <begin position="299"/>
        <end position="314"/>
    </location>
</feature>
<organism evidence="2 3">
    <name type="scientific">Chara braunii</name>
    <name type="common">Braun's stonewort</name>
    <dbReference type="NCBI Taxonomy" id="69332"/>
    <lineage>
        <taxon>Eukaryota</taxon>
        <taxon>Viridiplantae</taxon>
        <taxon>Streptophyta</taxon>
        <taxon>Charophyceae</taxon>
        <taxon>Charales</taxon>
        <taxon>Characeae</taxon>
        <taxon>Chara</taxon>
    </lineage>
</organism>
<comment type="caution">
    <text evidence="2">The sequence shown here is derived from an EMBL/GenBank/DDBJ whole genome shotgun (WGS) entry which is preliminary data.</text>
</comment>
<dbReference type="AlphaFoldDB" id="A0A388K881"/>
<evidence type="ECO:0000313" key="2">
    <source>
        <dbReference type="EMBL" id="GBG66241.1"/>
    </source>
</evidence>
<feature type="compositionally biased region" description="Basic and acidic residues" evidence="1">
    <location>
        <begin position="380"/>
        <end position="411"/>
    </location>
</feature>